<name>A0A316AY03_9ACTN</name>
<dbReference type="EMBL" id="QGDQ01000004">
    <property type="protein sequence ID" value="PWJ55097.1"/>
    <property type="molecule type" value="Genomic_DNA"/>
</dbReference>
<gene>
    <name evidence="1" type="ORF">BXY45_10418</name>
</gene>
<organism evidence="1 2">
    <name type="scientific">Quadrisphaera granulorum</name>
    <dbReference type="NCBI Taxonomy" id="317664"/>
    <lineage>
        <taxon>Bacteria</taxon>
        <taxon>Bacillati</taxon>
        <taxon>Actinomycetota</taxon>
        <taxon>Actinomycetes</taxon>
        <taxon>Kineosporiales</taxon>
        <taxon>Kineosporiaceae</taxon>
        <taxon>Quadrisphaera</taxon>
    </lineage>
</organism>
<evidence type="ECO:0000313" key="1">
    <source>
        <dbReference type="EMBL" id="PWJ55097.1"/>
    </source>
</evidence>
<proteinExistence type="predicted"/>
<sequence length="236" mass="26199">MSERLPRPQSANFPDLAEPTSGPPFVRVLTAGHRVGRIFMKGGPHPSAWRTFRHFGPTSNRFDHHPPPPGHHSVRAVQYAAPGWTVVNTAGASVTVPMLQVCLLEVYRSTRTVDVVLNEPWYAQYVLDRDVRLLDLSDSDWITRAGGNAAISSGAHGRSREWSRAIYNRYDVQRTGALDGVFYQCSNLPRARSLMFFESGLSALPATAEVEVPLAHPILRADIERICHEARLALVP</sequence>
<dbReference type="Proteomes" id="UP000245469">
    <property type="component" value="Unassembled WGS sequence"/>
</dbReference>
<protein>
    <recommendedName>
        <fullName evidence="3">RES domain-containing protein</fullName>
    </recommendedName>
</protein>
<evidence type="ECO:0000313" key="2">
    <source>
        <dbReference type="Proteomes" id="UP000245469"/>
    </source>
</evidence>
<dbReference type="AlphaFoldDB" id="A0A316AY03"/>
<keyword evidence="2" id="KW-1185">Reference proteome</keyword>
<dbReference type="RefSeq" id="WP_109773186.1">
    <property type="nucleotide sequence ID" value="NZ_QGDQ01000004.1"/>
</dbReference>
<evidence type="ECO:0008006" key="3">
    <source>
        <dbReference type="Google" id="ProtNLM"/>
    </source>
</evidence>
<reference evidence="1 2" key="1">
    <citation type="submission" date="2018-03" db="EMBL/GenBank/DDBJ databases">
        <title>Genomic Encyclopedia of Archaeal and Bacterial Type Strains, Phase II (KMG-II): from individual species to whole genera.</title>
        <authorList>
            <person name="Goeker M."/>
        </authorList>
    </citation>
    <scope>NUCLEOTIDE SEQUENCE [LARGE SCALE GENOMIC DNA]</scope>
    <source>
        <strain evidence="1 2">DSM 44889</strain>
    </source>
</reference>
<comment type="caution">
    <text evidence="1">The sequence shown here is derived from an EMBL/GenBank/DDBJ whole genome shotgun (WGS) entry which is preliminary data.</text>
</comment>
<dbReference type="OrthoDB" id="3256236at2"/>
<accession>A0A316AY03</accession>